<dbReference type="GO" id="GO:0002161">
    <property type="term" value="F:aminoacyl-tRNA deacylase activity"/>
    <property type="evidence" value="ECO:0007669"/>
    <property type="project" value="InterPro"/>
</dbReference>
<dbReference type="InterPro" id="IPR009080">
    <property type="entry name" value="tRNAsynth_Ia_anticodon-bd"/>
</dbReference>
<dbReference type="Proteomes" id="UP000886812">
    <property type="component" value="Unassembled WGS sequence"/>
</dbReference>
<dbReference type="PANTHER" id="PTHR42765">
    <property type="entry name" value="SOLEUCYL-TRNA SYNTHETASE"/>
    <property type="match status" value="1"/>
</dbReference>
<dbReference type="PRINTS" id="PR00984">
    <property type="entry name" value="TRNASYNTHILE"/>
</dbReference>
<evidence type="ECO:0000256" key="9">
    <source>
        <dbReference type="ARBA" id="ARBA00048359"/>
    </source>
</evidence>
<evidence type="ECO:0000259" key="11">
    <source>
        <dbReference type="Pfam" id="PF00133"/>
    </source>
</evidence>
<evidence type="ECO:0000256" key="3">
    <source>
        <dbReference type="ARBA" id="ARBA00022598"/>
    </source>
</evidence>
<dbReference type="CDD" id="cd07960">
    <property type="entry name" value="Anticodon_Ia_Ile_BEm"/>
    <property type="match status" value="1"/>
</dbReference>
<dbReference type="InterPro" id="IPR023585">
    <property type="entry name" value="Ile-tRNA-ligase_type1"/>
</dbReference>
<dbReference type="InterPro" id="IPR001412">
    <property type="entry name" value="aa-tRNA-synth_I_CS"/>
</dbReference>
<evidence type="ECO:0000313" key="13">
    <source>
        <dbReference type="EMBL" id="HIV04850.1"/>
    </source>
</evidence>
<dbReference type="GO" id="GO:0000049">
    <property type="term" value="F:tRNA binding"/>
    <property type="evidence" value="ECO:0007669"/>
    <property type="project" value="InterPro"/>
</dbReference>
<evidence type="ECO:0000313" key="14">
    <source>
        <dbReference type="Proteomes" id="UP000886812"/>
    </source>
</evidence>
<dbReference type="InterPro" id="IPR014729">
    <property type="entry name" value="Rossmann-like_a/b/a_fold"/>
</dbReference>
<dbReference type="EMBL" id="DVOG01000182">
    <property type="protein sequence ID" value="HIV04850.1"/>
    <property type="molecule type" value="Genomic_DNA"/>
</dbReference>
<keyword evidence="5 10" id="KW-0067">ATP-binding</keyword>
<evidence type="ECO:0000256" key="5">
    <source>
        <dbReference type="ARBA" id="ARBA00022840"/>
    </source>
</evidence>
<dbReference type="Pfam" id="PF00133">
    <property type="entry name" value="tRNA-synt_1"/>
    <property type="match status" value="1"/>
</dbReference>
<evidence type="ECO:0000256" key="2">
    <source>
        <dbReference type="ARBA" id="ARBA00022490"/>
    </source>
</evidence>
<dbReference type="SUPFAM" id="SSF50677">
    <property type="entry name" value="ValRS/IleRS/LeuRS editing domain"/>
    <property type="match status" value="1"/>
</dbReference>
<dbReference type="AlphaFoldDB" id="A0A9D1NL06"/>
<comment type="subcellular location">
    <subcellularLocation>
        <location evidence="10">Cytoplasm</location>
    </subcellularLocation>
</comment>
<dbReference type="FunFam" id="3.40.50.620:FF:000092">
    <property type="entry name" value="Isoleucine--tRNA ligase"/>
    <property type="match status" value="1"/>
</dbReference>
<dbReference type="InterPro" id="IPR009008">
    <property type="entry name" value="Val/Leu/Ile-tRNA-synth_edit"/>
</dbReference>
<dbReference type="GO" id="GO:0005829">
    <property type="term" value="C:cytosol"/>
    <property type="evidence" value="ECO:0007669"/>
    <property type="project" value="TreeGrafter"/>
</dbReference>
<keyword evidence="2 10" id="KW-0963">Cytoplasm</keyword>
<comment type="caution">
    <text evidence="13">The sequence shown here is derived from an EMBL/GenBank/DDBJ whole genome shotgun (WGS) entry which is preliminary data.</text>
</comment>
<dbReference type="PROSITE" id="PS00178">
    <property type="entry name" value="AA_TRNA_LIGASE_I"/>
    <property type="match status" value="1"/>
</dbReference>
<keyword evidence="7 10" id="KW-0030">Aminoacyl-tRNA synthetase</keyword>
<protein>
    <recommendedName>
        <fullName evidence="10">Isoleucine--tRNA ligase</fullName>
        <ecNumber evidence="10">6.1.1.5</ecNumber>
    </recommendedName>
    <alternativeName>
        <fullName evidence="10">Isoleucyl-tRNA synthetase</fullName>
        <shortName evidence="10">IleRS</shortName>
    </alternativeName>
</protein>
<dbReference type="SUPFAM" id="SSF47323">
    <property type="entry name" value="Anticodon-binding domain of a subclass of class I aminoacyl-tRNA synthetases"/>
    <property type="match status" value="1"/>
</dbReference>
<dbReference type="InterPro" id="IPR050081">
    <property type="entry name" value="Ile-tRNA_ligase"/>
</dbReference>
<dbReference type="Gene3D" id="3.90.740.10">
    <property type="entry name" value="Valyl/Leucyl/Isoleucyl-tRNA synthetase, editing domain"/>
    <property type="match status" value="1"/>
</dbReference>
<evidence type="ECO:0000256" key="1">
    <source>
        <dbReference type="ARBA" id="ARBA00006887"/>
    </source>
</evidence>
<feature type="binding site" evidence="10">
    <location>
        <position position="564"/>
    </location>
    <ligand>
        <name>L-isoleucyl-5'-AMP</name>
        <dbReference type="ChEBI" id="CHEBI:178002"/>
    </ligand>
</feature>
<dbReference type="InterPro" id="IPR013155">
    <property type="entry name" value="M/V/L/I-tRNA-synth_anticd-bd"/>
</dbReference>
<comment type="function">
    <text evidence="8 10">Catalyzes the attachment of isoleucine to tRNA(Ile). As IleRS can inadvertently accommodate and process structurally similar amino acids such as valine, to avoid such errors it has two additional distinct tRNA(Ile)-dependent editing activities. One activity is designated as 'pretransfer' editing and involves the hydrolysis of activated Val-AMP. The other activity is designated 'posttransfer' editing and involves deacylation of mischarged Val-tRNA(Ile).</text>
</comment>
<evidence type="ECO:0000256" key="7">
    <source>
        <dbReference type="ARBA" id="ARBA00023146"/>
    </source>
</evidence>
<evidence type="ECO:0000256" key="4">
    <source>
        <dbReference type="ARBA" id="ARBA00022741"/>
    </source>
</evidence>
<organism evidence="13 14">
    <name type="scientific">Candidatus Spyradosoma merdigallinarum</name>
    <dbReference type="NCBI Taxonomy" id="2840950"/>
    <lineage>
        <taxon>Bacteria</taxon>
        <taxon>Pseudomonadati</taxon>
        <taxon>Verrucomicrobiota</taxon>
        <taxon>Opitutia</taxon>
        <taxon>Opitutia incertae sedis</taxon>
        <taxon>Candidatus Spyradosoma</taxon>
    </lineage>
</organism>
<gene>
    <name evidence="10 13" type="primary">ileS</name>
    <name evidence="13" type="ORF">IAC75_06885</name>
</gene>
<dbReference type="SUPFAM" id="SSF52374">
    <property type="entry name" value="Nucleotidylyl transferase"/>
    <property type="match status" value="1"/>
</dbReference>
<feature type="short sequence motif" description="'KMSKS' region" evidence="10">
    <location>
        <begin position="606"/>
        <end position="610"/>
    </location>
</feature>
<dbReference type="HAMAP" id="MF_02002">
    <property type="entry name" value="Ile_tRNA_synth_type1"/>
    <property type="match status" value="1"/>
</dbReference>
<reference evidence="13" key="2">
    <citation type="journal article" date="2021" name="PeerJ">
        <title>Extensive microbial diversity within the chicken gut microbiome revealed by metagenomics and culture.</title>
        <authorList>
            <person name="Gilroy R."/>
            <person name="Ravi A."/>
            <person name="Getino M."/>
            <person name="Pursley I."/>
            <person name="Horton D.L."/>
            <person name="Alikhan N.F."/>
            <person name="Baker D."/>
            <person name="Gharbi K."/>
            <person name="Hall N."/>
            <person name="Watson M."/>
            <person name="Adriaenssens E.M."/>
            <person name="Foster-Nyarko E."/>
            <person name="Jarju S."/>
            <person name="Secka A."/>
            <person name="Antonio M."/>
            <person name="Oren A."/>
            <person name="Chaudhuri R.R."/>
            <person name="La Ragione R."/>
            <person name="Hildebrand F."/>
            <person name="Pallen M.J."/>
        </authorList>
    </citation>
    <scope>NUCLEOTIDE SEQUENCE</scope>
    <source>
        <strain evidence="13">10669</strain>
    </source>
</reference>
<dbReference type="EC" id="6.1.1.5" evidence="10"/>
<proteinExistence type="inferred from homology"/>
<accession>A0A9D1NL06</accession>
<dbReference type="InterPro" id="IPR033708">
    <property type="entry name" value="Anticodon_Ile_BEm"/>
</dbReference>
<dbReference type="GO" id="GO:0005524">
    <property type="term" value="F:ATP binding"/>
    <property type="evidence" value="ECO:0007669"/>
    <property type="project" value="UniProtKB-UniRule"/>
</dbReference>
<dbReference type="CDD" id="cd00818">
    <property type="entry name" value="IleRS_core"/>
    <property type="match status" value="1"/>
</dbReference>
<keyword evidence="4 10" id="KW-0547">Nucleotide-binding</keyword>
<dbReference type="NCBIfam" id="TIGR00392">
    <property type="entry name" value="ileS"/>
    <property type="match status" value="1"/>
</dbReference>
<dbReference type="InterPro" id="IPR002301">
    <property type="entry name" value="Ile-tRNA-ligase"/>
</dbReference>
<feature type="domain" description="Aminoacyl-tRNA synthetase class Ia" evidence="11">
    <location>
        <begin position="30"/>
        <end position="644"/>
    </location>
</feature>
<feature type="domain" description="Methionyl/Valyl/Leucyl/Isoleucyl-tRNA synthetase anticodon-binding" evidence="12">
    <location>
        <begin position="689"/>
        <end position="845"/>
    </location>
</feature>
<dbReference type="GO" id="GO:0006428">
    <property type="term" value="P:isoleucyl-tRNA aminoacylation"/>
    <property type="evidence" value="ECO:0007669"/>
    <property type="project" value="UniProtKB-UniRule"/>
</dbReference>
<sequence>MATELRDTLNLPVTDFPMRANLTAREPKRIAFWEKTGLYRRLQEKNAGTGKLFVLHDGPPFTNGDVHIGTALNKLLKDIIMRYKTMRGFRVPYVPGWDCHGLPIEHKVMKELHAKAKTLSPLEIRRACAEFSETFIEKQRAQFRRLGILADWAAEYKTKNPAYEADILRTFANMVGKGLVYRSKKPVYWSIPCRTALAEAEIEYKNHVSTSIWVAFTQVDAPEKNFVIWTTTPWTIPANVAVAVHPDLDYVEISCGGKIYVVAEALAEKFIADCGLEGAAVVAKRRGNTLEGIRTRHPICDRVSPVVCADYITTDAGTGCVHTAGGHGLEDYQTCLRCGIEIYCPVNDDGVYEDDGRVPAELVGLSVLDANGKCPANEGVLRLLEKSGKLLKTAKIEHQYPHCWRSKTPVIFRAMGQWFVALDKNGMRDEALKQIGGVEWVPASGENRIRAAVEGRPDWCISRQRSWGVPIPVFYEKDTREAFLDAGVVRGIADKVASAGTDIWFAQTPEELLAGIDVPANWPSPEKLEKGADTLDVWIDSGSSNAAVLKRNPELAFPADLYLEGSDQHRGWFQSSLWTSVVNFGCAPYKKVITHGFVVNEGTRQKISKSDGKPQTADGYVSKYGADIVRLWIASENYRSDIPLSDGILDATATQYRNIRNTIRYQLSNLYDFDPAKDAVPFAELTPIDKWALTKFSRLLADVTKFYEDCEFHKAYAAIDAFTVETLSATYHNILKDRLYTFAANSRERRSSQTAIRAMLSAYLKMLAPMLPFTTDEAWGYFTAGGEYAENSVLLQDWPAPRPELEFPEEAADFDALLALLDDVNQKLDELRSAKVIGQSLEAVVSISADPASPTFALLKKYAAQLAETFIVSEVVLKEAPAGTPVSVDAVRAESLGYVRCPRSWRWVPELADAGAFGKVSPRCLAALKEKYPAAF</sequence>
<comment type="similarity">
    <text evidence="1 10">Belongs to the class-I aminoacyl-tRNA synthetase family. IleS type 1 subfamily.</text>
</comment>
<feature type="binding site" evidence="10">
    <location>
        <position position="609"/>
    </location>
    <ligand>
        <name>ATP</name>
        <dbReference type="ChEBI" id="CHEBI:30616"/>
    </ligand>
</feature>
<dbReference type="InterPro" id="IPR002300">
    <property type="entry name" value="aa-tRNA-synth_Ia"/>
</dbReference>
<evidence type="ECO:0000256" key="10">
    <source>
        <dbReference type="HAMAP-Rule" id="MF_02002"/>
    </source>
</evidence>
<reference evidence="13" key="1">
    <citation type="submission" date="2020-10" db="EMBL/GenBank/DDBJ databases">
        <authorList>
            <person name="Gilroy R."/>
        </authorList>
    </citation>
    <scope>NUCLEOTIDE SEQUENCE</scope>
    <source>
        <strain evidence="13">10669</strain>
    </source>
</reference>
<dbReference type="Gene3D" id="1.10.730.20">
    <property type="match status" value="1"/>
</dbReference>
<evidence type="ECO:0000259" key="12">
    <source>
        <dbReference type="Pfam" id="PF08264"/>
    </source>
</evidence>
<evidence type="ECO:0000256" key="6">
    <source>
        <dbReference type="ARBA" id="ARBA00022917"/>
    </source>
</evidence>
<dbReference type="GO" id="GO:0004822">
    <property type="term" value="F:isoleucine-tRNA ligase activity"/>
    <property type="evidence" value="ECO:0007669"/>
    <property type="project" value="UniProtKB-UniRule"/>
</dbReference>
<name>A0A9D1NL06_9BACT</name>
<comment type="domain">
    <text evidence="10">IleRS has two distinct active sites: one for aminoacylation and one for editing. The misactivated valine is translocated from the active site to the editing site, which sterically excludes the correctly activated isoleucine. The single editing site contains two valyl binding pockets, one specific for each substrate (Val-AMP or Val-tRNA(Ile)).</text>
</comment>
<evidence type="ECO:0000256" key="8">
    <source>
        <dbReference type="ARBA" id="ARBA00025217"/>
    </source>
</evidence>
<dbReference type="PANTHER" id="PTHR42765:SF1">
    <property type="entry name" value="ISOLEUCINE--TRNA LIGASE, MITOCHONDRIAL"/>
    <property type="match status" value="1"/>
</dbReference>
<keyword evidence="6 10" id="KW-0648">Protein biosynthesis</keyword>
<feature type="short sequence motif" description="'HIGH' region" evidence="10">
    <location>
        <begin position="60"/>
        <end position="70"/>
    </location>
</feature>
<comment type="caution">
    <text evidence="10">Lacks conserved residue(s) required for the propagation of feature annotation.</text>
</comment>
<dbReference type="Gene3D" id="3.40.50.620">
    <property type="entry name" value="HUPs"/>
    <property type="match status" value="2"/>
</dbReference>
<keyword evidence="3 10" id="KW-0436">Ligase</keyword>
<comment type="subunit">
    <text evidence="10">Monomer.</text>
</comment>
<dbReference type="Pfam" id="PF08264">
    <property type="entry name" value="Anticodon_1"/>
    <property type="match status" value="1"/>
</dbReference>
<comment type="catalytic activity">
    <reaction evidence="9 10">
        <text>tRNA(Ile) + L-isoleucine + ATP = L-isoleucyl-tRNA(Ile) + AMP + diphosphate</text>
        <dbReference type="Rhea" id="RHEA:11060"/>
        <dbReference type="Rhea" id="RHEA-COMP:9666"/>
        <dbReference type="Rhea" id="RHEA-COMP:9695"/>
        <dbReference type="ChEBI" id="CHEBI:30616"/>
        <dbReference type="ChEBI" id="CHEBI:33019"/>
        <dbReference type="ChEBI" id="CHEBI:58045"/>
        <dbReference type="ChEBI" id="CHEBI:78442"/>
        <dbReference type="ChEBI" id="CHEBI:78528"/>
        <dbReference type="ChEBI" id="CHEBI:456215"/>
        <dbReference type="EC" id="6.1.1.5"/>
    </reaction>
</comment>